<gene>
    <name evidence="3" type="ORF">POI8812_00266</name>
</gene>
<evidence type="ECO:0000259" key="2">
    <source>
        <dbReference type="SMART" id="SM01204"/>
    </source>
</evidence>
<evidence type="ECO:0000313" key="3">
    <source>
        <dbReference type="EMBL" id="SPF27971.1"/>
    </source>
</evidence>
<sequence>MKIDVINASLSDGADSLAAQISALPEKPSFISVQLNCELDPAAIIAAADDAALIGATSALGSMSDAGPIDGAVAFCISDADGDYGVGTAALADDATAAARQATTDALRNADRIGEQPALVWVMTTPGREEAVLAGIEAVVTAHVPIIGGSAADNTVSGDWFVFGQDVLKGDAVAVAVLFPSGPVQHAYQNGYAPTEHSGTVTRAEGRHVLELDGKPAMDVYREWTADSVPAAPPSGDEPRAILAESTLWPLGREIGSLNNVPQYLLAHPSGVDSAGGLHLFADVAEGETLVQMSGSIGGLVSRAGRVATLAKDAGSLRDRRIAGALMVYCGGCMFAVRDHIDAVCDGVADALPETPFAGYFSFGEQGPVVGGENRHGNLMISCIVFGEAS</sequence>
<protein>
    <recommendedName>
        <fullName evidence="5">FIST C-domain domain-containing protein</fullName>
    </recommendedName>
</protein>
<dbReference type="RefSeq" id="WP_108780725.1">
    <property type="nucleotide sequence ID" value="NZ_OMKW01000001.1"/>
</dbReference>
<dbReference type="EMBL" id="OMKW01000001">
    <property type="protein sequence ID" value="SPF27971.1"/>
    <property type="molecule type" value="Genomic_DNA"/>
</dbReference>
<dbReference type="SMART" id="SM01204">
    <property type="entry name" value="FIST_C"/>
    <property type="match status" value="1"/>
</dbReference>
<dbReference type="PANTHER" id="PTHR40252:SF2">
    <property type="entry name" value="BLR0328 PROTEIN"/>
    <property type="match status" value="1"/>
</dbReference>
<evidence type="ECO:0000313" key="4">
    <source>
        <dbReference type="Proteomes" id="UP000244932"/>
    </source>
</evidence>
<proteinExistence type="predicted"/>
<dbReference type="SMART" id="SM00897">
    <property type="entry name" value="FIST"/>
    <property type="match status" value="1"/>
</dbReference>
<dbReference type="Pfam" id="PF08495">
    <property type="entry name" value="FIST"/>
    <property type="match status" value="1"/>
</dbReference>
<feature type="domain" description="FIST C-domain" evidence="2">
    <location>
        <begin position="217"/>
        <end position="369"/>
    </location>
</feature>
<evidence type="ECO:0008006" key="5">
    <source>
        <dbReference type="Google" id="ProtNLM"/>
    </source>
</evidence>
<dbReference type="Proteomes" id="UP000244932">
    <property type="component" value="Unassembled WGS sequence"/>
</dbReference>
<dbReference type="InterPro" id="IPR013702">
    <property type="entry name" value="FIST_domain_N"/>
</dbReference>
<dbReference type="InterPro" id="IPR019494">
    <property type="entry name" value="FIST_C"/>
</dbReference>
<name>A0A2R8A6U4_9RHOB</name>
<reference evidence="3 4" key="1">
    <citation type="submission" date="2018-03" db="EMBL/GenBank/DDBJ databases">
        <authorList>
            <person name="Keele B.F."/>
        </authorList>
    </citation>
    <scope>NUCLEOTIDE SEQUENCE [LARGE SCALE GENOMIC DNA]</scope>
    <source>
        <strain evidence="3 4">CeCT 8812</strain>
    </source>
</reference>
<dbReference type="PANTHER" id="PTHR40252">
    <property type="entry name" value="BLR0328 PROTEIN"/>
    <property type="match status" value="1"/>
</dbReference>
<dbReference type="Pfam" id="PF10442">
    <property type="entry name" value="FIST_C"/>
    <property type="match status" value="1"/>
</dbReference>
<accession>A0A2R8A6U4</accession>
<feature type="domain" description="FIST" evidence="1">
    <location>
        <begin position="27"/>
        <end position="216"/>
    </location>
</feature>
<organism evidence="3 4">
    <name type="scientific">Pontivivens insulae</name>
    <dbReference type="NCBI Taxonomy" id="1639689"/>
    <lineage>
        <taxon>Bacteria</taxon>
        <taxon>Pseudomonadati</taxon>
        <taxon>Pseudomonadota</taxon>
        <taxon>Alphaproteobacteria</taxon>
        <taxon>Rhodobacterales</taxon>
        <taxon>Paracoccaceae</taxon>
        <taxon>Pontivivens</taxon>
    </lineage>
</organism>
<evidence type="ECO:0000259" key="1">
    <source>
        <dbReference type="SMART" id="SM00897"/>
    </source>
</evidence>
<keyword evidence="4" id="KW-1185">Reference proteome</keyword>
<dbReference type="AlphaFoldDB" id="A0A2R8A6U4"/>
<dbReference type="OrthoDB" id="179842at2"/>